<gene>
    <name evidence="1" type="ORF">NBR_LOCUS20921</name>
</gene>
<evidence type="ECO:0000313" key="3">
    <source>
        <dbReference type="WBParaSite" id="NBR_0002092001-mRNA-1"/>
    </source>
</evidence>
<sequence>MSLLEVTSHLTSRNVDKREVNTTALEFVKEAEQSNRDAMELLRVDLHAVPINALRQAQDEMKKHSSNQKLAVLSKALQLLSRGTRTLTDATLPQNRPNNLEVYIELAAALYHLLQAVETYDVGTLTMEPLLRKVKIYALAHGYQPLKAAKAVAEISEVVVDGIKLQERIDALLSKPTL</sequence>
<reference evidence="1 2" key="2">
    <citation type="submission" date="2018-11" db="EMBL/GenBank/DDBJ databases">
        <authorList>
            <consortium name="Pathogen Informatics"/>
        </authorList>
    </citation>
    <scope>NUCLEOTIDE SEQUENCE [LARGE SCALE GENOMIC DNA]</scope>
</reference>
<evidence type="ECO:0000313" key="1">
    <source>
        <dbReference type="EMBL" id="VDL84659.1"/>
    </source>
</evidence>
<keyword evidence="2" id="KW-1185">Reference proteome</keyword>
<proteinExistence type="predicted"/>
<dbReference type="AlphaFoldDB" id="A0A0N4YUJ8"/>
<dbReference type="Proteomes" id="UP000271162">
    <property type="component" value="Unassembled WGS sequence"/>
</dbReference>
<protein>
    <submittedName>
        <fullName evidence="3">KIF-binding protein</fullName>
    </submittedName>
</protein>
<evidence type="ECO:0000313" key="2">
    <source>
        <dbReference type="Proteomes" id="UP000271162"/>
    </source>
</evidence>
<reference evidence="3" key="1">
    <citation type="submission" date="2017-02" db="UniProtKB">
        <authorList>
            <consortium name="WormBaseParasite"/>
        </authorList>
    </citation>
    <scope>IDENTIFICATION</scope>
</reference>
<organism evidence="3">
    <name type="scientific">Nippostrongylus brasiliensis</name>
    <name type="common">Rat hookworm</name>
    <dbReference type="NCBI Taxonomy" id="27835"/>
    <lineage>
        <taxon>Eukaryota</taxon>
        <taxon>Metazoa</taxon>
        <taxon>Ecdysozoa</taxon>
        <taxon>Nematoda</taxon>
        <taxon>Chromadorea</taxon>
        <taxon>Rhabditida</taxon>
        <taxon>Rhabditina</taxon>
        <taxon>Rhabditomorpha</taxon>
        <taxon>Strongyloidea</taxon>
        <taxon>Heligmosomidae</taxon>
        <taxon>Nippostrongylus</taxon>
    </lineage>
</organism>
<name>A0A0N4YUJ8_NIPBR</name>
<dbReference type="EMBL" id="UYSL01025685">
    <property type="protein sequence ID" value="VDL84659.1"/>
    <property type="molecule type" value="Genomic_DNA"/>
</dbReference>
<dbReference type="WBParaSite" id="NBR_0002092001-mRNA-1">
    <property type="protein sequence ID" value="NBR_0002092001-mRNA-1"/>
    <property type="gene ID" value="NBR_0002092001"/>
</dbReference>
<accession>A0A0N4YUJ8</accession>